<evidence type="ECO:0000256" key="1">
    <source>
        <dbReference type="SAM" id="MobiDB-lite"/>
    </source>
</evidence>
<organism evidence="2 3">
    <name type="scientific">Lentinula raphanica</name>
    <dbReference type="NCBI Taxonomy" id="153919"/>
    <lineage>
        <taxon>Eukaryota</taxon>
        <taxon>Fungi</taxon>
        <taxon>Dikarya</taxon>
        <taxon>Basidiomycota</taxon>
        <taxon>Agaricomycotina</taxon>
        <taxon>Agaricomycetes</taxon>
        <taxon>Agaricomycetidae</taxon>
        <taxon>Agaricales</taxon>
        <taxon>Marasmiineae</taxon>
        <taxon>Omphalotaceae</taxon>
        <taxon>Lentinula</taxon>
    </lineage>
</organism>
<dbReference type="AlphaFoldDB" id="A0AA38UJH3"/>
<dbReference type="Proteomes" id="UP001163846">
    <property type="component" value="Unassembled WGS sequence"/>
</dbReference>
<reference evidence="2" key="1">
    <citation type="submission" date="2022-08" db="EMBL/GenBank/DDBJ databases">
        <authorList>
            <consortium name="DOE Joint Genome Institute"/>
            <person name="Min B."/>
            <person name="Riley R."/>
            <person name="Sierra-Patev S."/>
            <person name="Naranjo-Ortiz M."/>
            <person name="Looney B."/>
            <person name="Konkel Z."/>
            <person name="Slot J.C."/>
            <person name="Sakamoto Y."/>
            <person name="Steenwyk J.L."/>
            <person name="Rokas A."/>
            <person name="Carro J."/>
            <person name="Camarero S."/>
            <person name="Ferreira P."/>
            <person name="Molpeceres G."/>
            <person name="Ruiz-Duenas F.J."/>
            <person name="Serrano A."/>
            <person name="Henrissat B."/>
            <person name="Drula E."/>
            <person name="Hughes K.W."/>
            <person name="Mata J.L."/>
            <person name="Ishikawa N.K."/>
            <person name="Vargas-Isla R."/>
            <person name="Ushijima S."/>
            <person name="Smith C.A."/>
            <person name="Ahrendt S."/>
            <person name="Andreopoulos W."/>
            <person name="He G."/>
            <person name="Labutti K."/>
            <person name="Lipzen A."/>
            <person name="Ng V."/>
            <person name="Sandor L."/>
            <person name="Barry K."/>
            <person name="Martinez A.T."/>
            <person name="Xiao Y."/>
            <person name="Gibbons J.G."/>
            <person name="Terashima K."/>
            <person name="Hibbett D.S."/>
            <person name="Grigoriev I.V."/>
        </authorList>
    </citation>
    <scope>NUCLEOTIDE SEQUENCE</scope>
    <source>
        <strain evidence="2">TFB9207</strain>
    </source>
</reference>
<sequence length="507" mass="54542">MVSIVQPLLSKDTPKLVDPEEYPLSSVITTVETGGIPFVFRLSVWNPSSAGRTSSRHSPPPSRPLVDGLLLPTNNEFPSPEGGNETLLQPVNEPTQFNTTNAHARASSLPSPPSVPPVVEGDLEHVEQVAPADNGAPFAEEEPAASSLAHRKGIFQPASCFRLLSRSLSAPVGGEGDLEHAECVIPTNNGTLFAEEGAEALPLTHRYGMFLSAHRSRLQRGSFKPIDDGGYSTSILARTPLSSGSISQRHPRGSSSTQGHESHDDTSSSELDRVEEDRDRIPLTDHGFPSTEGGDEASLGPDDDSINWGRADNDHVTSASTSSPSGLMDEDPEHAEQIVSHETPSAEGASEALLDSDSDSSDSNRVEHPSRASTSSSPSPLLVEVVEEEPEQEQIHPIIYKAPSAEKGHPRPPLSRLRDYSSLLRLRDHSNSRIVHANDRRDDIVTVNGRRSDAISTGLGARTTGTLSRRSKIGDSTAESDYDSEEETVFKSTAESDYEDEGMASKY</sequence>
<feature type="compositionally biased region" description="Polar residues" evidence="1">
    <location>
        <begin position="234"/>
        <end position="259"/>
    </location>
</feature>
<feature type="compositionally biased region" description="Low complexity" evidence="1">
    <location>
        <begin position="375"/>
        <end position="384"/>
    </location>
</feature>
<feature type="region of interest" description="Disordered" evidence="1">
    <location>
        <begin position="234"/>
        <end position="414"/>
    </location>
</feature>
<keyword evidence="3" id="KW-1185">Reference proteome</keyword>
<feature type="compositionally biased region" description="Acidic residues" evidence="1">
    <location>
        <begin position="496"/>
        <end position="507"/>
    </location>
</feature>
<name>A0AA38UJH3_9AGAR</name>
<feature type="compositionally biased region" description="Acidic residues" evidence="1">
    <location>
        <begin position="478"/>
        <end position="487"/>
    </location>
</feature>
<feature type="compositionally biased region" description="Basic and acidic residues" evidence="1">
    <location>
        <begin position="260"/>
        <end position="283"/>
    </location>
</feature>
<protein>
    <submittedName>
        <fullName evidence="2">Uncharacterized protein</fullName>
    </submittedName>
</protein>
<feature type="compositionally biased region" description="Polar residues" evidence="1">
    <location>
        <begin position="316"/>
        <end position="325"/>
    </location>
</feature>
<evidence type="ECO:0000313" key="2">
    <source>
        <dbReference type="EMBL" id="KAJ3843584.1"/>
    </source>
</evidence>
<feature type="region of interest" description="Disordered" evidence="1">
    <location>
        <begin position="456"/>
        <end position="507"/>
    </location>
</feature>
<accession>A0AA38UJH3</accession>
<evidence type="ECO:0000313" key="3">
    <source>
        <dbReference type="Proteomes" id="UP001163846"/>
    </source>
</evidence>
<comment type="caution">
    <text evidence="2">The sequence shown here is derived from an EMBL/GenBank/DDBJ whole genome shotgun (WGS) entry which is preliminary data.</text>
</comment>
<dbReference type="EMBL" id="MU805972">
    <property type="protein sequence ID" value="KAJ3843584.1"/>
    <property type="molecule type" value="Genomic_DNA"/>
</dbReference>
<gene>
    <name evidence="2" type="ORF">F5878DRAFT_656583</name>
</gene>
<proteinExistence type="predicted"/>